<dbReference type="Proteomes" id="UP001189429">
    <property type="component" value="Unassembled WGS sequence"/>
</dbReference>
<evidence type="ECO:0000256" key="1">
    <source>
        <dbReference type="SAM" id="MobiDB-lite"/>
    </source>
</evidence>
<comment type="caution">
    <text evidence="2">The sequence shown here is derived from an EMBL/GenBank/DDBJ whole genome shotgun (WGS) entry which is preliminary data.</text>
</comment>
<keyword evidence="3" id="KW-1185">Reference proteome</keyword>
<accession>A0ABN9TE24</accession>
<organism evidence="2 3">
    <name type="scientific">Prorocentrum cordatum</name>
    <dbReference type="NCBI Taxonomy" id="2364126"/>
    <lineage>
        <taxon>Eukaryota</taxon>
        <taxon>Sar</taxon>
        <taxon>Alveolata</taxon>
        <taxon>Dinophyceae</taxon>
        <taxon>Prorocentrales</taxon>
        <taxon>Prorocentraceae</taxon>
        <taxon>Prorocentrum</taxon>
    </lineage>
</organism>
<evidence type="ECO:0000313" key="3">
    <source>
        <dbReference type="Proteomes" id="UP001189429"/>
    </source>
</evidence>
<gene>
    <name evidence="2" type="ORF">PCOR1329_LOCUS38186</name>
</gene>
<sequence>MMFGVSGTQGFYPSSCDFLCQLFVASPPTRRQTGKWPSPSICPFGEVKRQEQQRRLECQRAPGPMVGTDAASWRRGPVVGLSGTGQRRHSEADRTACLRVHVYGGWVDLLP</sequence>
<feature type="region of interest" description="Disordered" evidence="1">
    <location>
        <begin position="61"/>
        <end position="87"/>
    </location>
</feature>
<proteinExistence type="predicted"/>
<dbReference type="EMBL" id="CAUYUJ010014624">
    <property type="protein sequence ID" value="CAK0844014.1"/>
    <property type="molecule type" value="Genomic_DNA"/>
</dbReference>
<protein>
    <submittedName>
        <fullName evidence="2">Uncharacterized protein</fullName>
    </submittedName>
</protein>
<reference evidence="2" key="1">
    <citation type="submission" date="2023-10" db="EMBL/GenBank/DDBJ databases">
        <authorList>
            <person name="Chen Y."/>
            <person name="Shah S."/>
            <person name="Dougan E. K."/>
            <person name="Thang M."/>
            <person name="Chan C."/>
        </authorList>
    </citation>
    <scope>NUCLEOTIDE SEQUENCE [LARGE SCALE GENOMIC DNA]</scope>
</reference>
<evidence type="ECO:0000313" key="2">
    <source>
        <dbReference type="EMBL" id="CAK0844014.1"/>
    </source>
</evidence>
<name>A0ABN9TE24_9DINO</name>